<evidence type="ECO:0000313" key="1">
    <source>
        <dbReference type="EMBL" id="CAG6506136.1"/>
    </source>
</evidence>
<dbReference type="EMBL" id="HBUE01152746">
    <property type="protein sequence ID" value="CAG6506136.1"/>
    <property type="molecule type" value="Transcribed_RNA"/>
</dbReference>
<dbReference type="EMBL" id="HBUE01257752">
    <property type="protein sequence ID" value="CAG6557440.1"/>
    <property type="molecule type" value="Transcribed_RNA"/>
</dbReference>
<name>A0A8D8DAT6_CULPI</name>
<dbReference type="AlphaFoldDB" id="A0A8D8DAT6"/>
<organism evidence="1">
    <name type="scientific">Culex pipiens</name>
    <name type="common">House mosquito</name>
    <dbReference type="NCBI Taxonomy" id="7175"/>
    <lineage>
        <taxon>Eukaryota</taxon>
        <taxon>Metazoa</taxon>
        <taxon>Ecdysozoa</taxon>
        <taxon>Arthropoda</taxon>
        <taxon>Hexapoda</taxon>
        <taxon>Insecta</taxon>
        <taxon>Pterygota</taxon>
        <taxon>Neoptera</taxon>
        <taxon>Endopterygota</taxon>
        <taxon>Diptera</taxon>
        <taxon>Nematocera</taxon>
        <taxon>Culicoidea</taxon>
        <taxon>Culicidae</taxon>
        <taxon>Culicinae</taxon>
        <taxon>Culicini</taxon>
        <taxon>Culex</taxon>
        <taxon>Culex</taxon>
    </lineage>
</organism>
<reference evidence="1" key="1">
    <citation type="submission" date="2021-05" db="EMBL/GenBank/DDBJ databases">
        <authorList>
            <person name="Alioto T."/>
            <person name="Alioto T."/>
            <person name="Gomez Garrido J."/>
        </authorList>
    </citation>
    <scope>NUCLEOTIDE SEQUENCE</scope>
</reference>
<proteinExistence type="predicted"/>
<accession>A0A8D8DAT6</accession>
<sequence length="162" mass="18679">MNSTFPKVRDHILTLEQFDLLVREIPRFQRFQVVLQVLEKVSQVGEGSVKLTNTDGRREAFLGHVERVGPSGHARPQSRGPFLTWLHLLRLITCRFFPTPTEKLHPVLVQKPHNHFQVLAERGQIHVRIVRIRIGDFNRNRLMLANGDGHRRNEGPLPLPLA</sequence>
<protein>
    <submittedName>
        <fullName evidence="1">(northern house mosquito) hypothetical protein</fullName>
    </submittedName>
</protein>